<sequence length="188" mass="20279">MYVPAAMLAVCVLMMAARGVLGVEFGGSPIISYGQRFKIFSVILDRLCRTDCAQKDCAVFCDVHASNISQATYFVLGGSCGRVVPSDLTLASLYAFDGGSCASQMGSIDNLNTFRCKHPQCGPTANRFNIVNHLPPSDGWLRGNDTLIYMRDALYQPTSGWCTAYPPPGGISCTQSSNYGGFKFVIDE</sequence>
<proteinExistence type="predicted"/>
<evidence type="ECO:0000313" key="1">
    <source>
        <dbReference type="EMBL" id="BCU03864.1"/>
    </source>
</evidence>
<dbReference type="Proteomes" id="UP001253637">
    <property type="component" value="Segment"/>
</dbReference>
<organism evidence="1 2">
    <name type="scientific">Pandoravirus japonicus</name>
    <dbReference type="NCBI Taxonomy" id="2823154"/>
    <lineage>
        <taxon>Viruses</taxon>
        <taxon>Pandoravirus</taxon>
    </lineage>
</organism>
<name>A0A811BP30_9VIRU</name>
<reference evidence="1" key="1">
    <citation type="submission" date="2021-04" db="EMBL/GenBank/DDBJ databases">
        <title>Draft Genome Sequence of Pandoravirus japonicus, Isolated from the Sabaishi River of Niigata, Japan.</title>
        <authorList>
            <person name="Hosokawa N."/>
            <person name="Takahashi H."/>
            <person name="Aoki K."/>
            <person name="Takemura M."/>
        </authorList>
    </citation>
    <scope>NUCLEOTIDE SEQUENCE</scope>
</reference>
<accession>A0A811BP30</accession>
<protein>
    <submittedName>
        <fullName evidence="1">Uncharacterized protein</fullName>
    </submittedName>
</protein>
<evidence type="ECO:0000313" key="2">
    <source>
        <dbReference type="Proteomes" id="UP001253637"/>
    </source>
</evidence>
<dbReference type="EMBL" id="LC625835">
    <property type="protein sequence ID" value="BCU03864.1"/>
    <property type="molecule type" value="Genomic_DNA"/>
</dbReference>